<dbReference type="RefSeq" id="XP_019031922.1">
    <property type="nucleotide sequence ID" value="XM_019176009.1"/>
</dbReference>
<reference evidence="7 8" key="1">
    <citation type="submission" date="2016-06" db="EMBL/GenBank/DDBJ databases">
        <title>Evolution of pathogenesis and genome organization in the Tremellales.</title>
        <authorList>
            <person name="Cuomo C."/>
            <person name="Litvintseva A."/>
            <person name="Heitman J."/>
            <person name="Chen Y."/>
            <person name="Sun S."/>
            <person name="Springer D."/>
            <person name="Dromer F."/>
            <person name="Young S."/>
            <person name="Zeng Q."/>
            <person name="Chapman S."/>
            <person name="Gujja S."/>
            <person name="Saif S."/>
            <person name="Birren B."/>
        </authorList>
    </citation>
    <scope>NUCLEOTIDE SEQUENCE [LARGE SCALE GENOMIC DNA]</scope>
    <source>
        <strain evidence="7 8">CBS 7118</strain>
    </source>
</reference>
<feature type="disulfide bond" evidence="3">
    <location>
        <begin position="138"/>
        <end position="143"/>
    </location>
</feature>
<dbReference type="EMBL" id="AWGH01000010">
    <property type="protein sequence ID" value="ODN97320.1"/>
    <property type="molecule type" value="Genomic_DNA"/>
</dbReference>
<dbReference type="PANTHER" id="PTHR47966">
    <property type="entry name" value="BETA-SITE APP-CLEAVING ENZYME, ISOFORM A-RELATED"/>
    <property type="match status" value="1"/>
</dbReference>
<dbReference type="InterPro" id="IPR001461">
    <property type="entry name" value="Aspartic_peptidase_A1"/>
</dbReference>
<feature type="chain" id="PRO_5009130196" evidence="5">
    <location>
        <begin position="18"/>
        <end position="498"/>
    </location>
</feature>
<keyword evidence="5" id="KW-0732">Signal</keyword>
<dbReference type="FunFam" id="2.40.70.10:FF:000067">
    <property type="entry name" value="Endopeptidase, putative"/>
    <property type="match status" value="1"/>
</dbReference>
<comment type="similarity">
    <text evidence="1">Belongs to the peptidase A1 family.</text>
</comment>
<keyword evidence="8" id="KW-1185">Reference proteome</keyword>
<dbReference type="GO" id="GO:0004190">
    <property type="term" value="F:aspartic-type endopeptidase activity"/>
    <property type="evidence" value="ECO:0007669"/>
    <property type="project" value="InterPro"/>
</dbReference>
<dbReference type="InterPro" id="IPR021109">
    <property type="entry name" value="Peptidase_aspartic_dom_sf"/>
</dbReference>
<evidence type="ECO:0000259" key="6">
    <source>
        <dbReference type="PROSITE" id="PS51767"/>
    </source>
</evidence>
<dbReference type="FunFam" id="2.40.70.10:FF:000008">
    <property type="entry name" value="Cathepsin D"/>
    <property type="match status" value="1"/>
</dbReference>
<evidence type="ECO:0000313" key="8">
    <source>
        <dbReference type="Proteomes" id="UP000094819"/>
    </source>
</evidence>
<dbReference type="GO" id="GO:0006508">
    <property type="term" value="P:proteolysis"/>
    <property type="evidence" value="ECO:0007669"/>
    <property type="project" value="InterPro"/>
</dbReference>
<dbReference type="Pfam" id="PF00026">
    <property type="entry name" value="Asp"/>
    <property type="match status" value="1"/>
</dbReference>
<dbReference type="AlphaFoldDB" id="A0A1E3J8X2"/>
<accession>A0A1E3J8X2</accession>
<evidence type="ECO:0000256" key="1">
    <source>
        <dbReference type="ARBA" id="ARBA00007447"/>
    </source>
</evidence>
<feature type="domain" description="Peptidase A1" evidence="6">
    <location>
        <begin position="107"/>
        <end position="439"/>
    </location>
</feature>
<dbReference type="Proteomes" id="UP000094819">
    <property type="component" value="Unassembled WGS sequence"/>
</dbReference>
<dbReference type="PANTHER" id="PTHR47966:SF6">
    <property type="entry name" value="PEPTIDASE A1 DOMAIN-CONTAINING PROTEIN"/>
    <property type="match status" value="1"/>
</dbReference>
<evidence type="ECO:0000313" key="7">
    <source>
        <dbReference type="EMBL" id="ODN97320.1"/>
    </source>
</evidence>
<comment type="caution">
    <text evidence="7">The sequence shown here is derived from an EMBL/GenBank/DDBJ whole genome shotgun (WGS) entry which is preliminary data.</text>
</comment>
<organism evidence="7 8">
    <name type="scientific">Cryptococcus wingfieldii CBS 7118</name>
    <dbReference type="NCBI Taxonomy" id="1295528"/>
    <lineage>
        <taxon>Eukaryota</taxon>
        <taxon>Fungi</taxon>
        <taxon>Dikarya</taxon>
        <taxon>Basidiomycota</taxon>
        <taxon>Agaricomycotina</taxon>
        <taxon>Tremellomycetes</taxon>
        <taxon>Tremellales</taxon>
        <taxon>Cryptococcaceae</taxon>
        <taxon>Cryptococcus</taxon>
    </lineage>
</organism>
<feature type="active site" evidence="2">
    <location>
        <position position="125"/>
    </location>
</feature>
<dbReference type="CDD" id="cd05471">
    <property type="entry name" value="pepsin_like"/>
    <property type="match status" value="1"/>
</dbReference>
<dbReference type="InterPro" id="IPR033121">
    <property type="entry name" value="PEPTIDASE_A1"/>
</dbReference>
<sequence>MLPLALALALLPALPLALPASAPDPLRVPLTSFHSRQYSEDLSERQSWLLGQAKSLRTKYEPHLGERGQELLRRDRIEASVKRDQRELGRRATGSVSLTDVGLDASYAGTVSIGTPSQDFFVIMDTGSSDLWVAGSTCTADFCTETTTFDTSNSSTFSTSSEAFDITYGSGDANGDLATDTVSMGGFSVSDQTFGVVTSTSADLISYPLSGLMGLAFRSIASSGAMPFWQSLASGGSWDTAEFGVYLNRYRGDNSASQIESDGGEILFGGTDSSMYNGSFNYISIDEADEDYWRIPLEALTVQGSDVTITSSTSSGSSPQCAIDTGTTLIGVPFTVAEAIYAEIDGAEAMSASSGYSGYYQYPCSSTVSVSLQYGGLSYSISDADMNLGSFTSDFSMCTGAFFAMDLSARSPVQWIVGVSFMKNVYTTFRYDPTAIGFAALTGGNSVSTGNSSATTTSGGSTPGSGSGSGTSSSSAATKNSVQWCFAALGVLGAYVML</sequence>
<dbReference type="InterPro" id="IPR034164">
    <property type="entry name" value="Pepsin-like_dom"/>
</dbReference>
<feature type="region of interest" description="Disordered" evidence="4">
    <location>
        <begin position="448"/>
        <end position="473"/>
    </location>
</feature>
<protein>
    <submittedName>
        <fullName evidence="7">Endopeptidase</fullName>
    </submittedName>
</protein>
<dbReference type="SUPFAM" id="SSF50630">
    <property type="entry name" value="Acid proteases"/>
    <property type="match status" value="1"/>
</dbReference>
<dbReference type="GeneID" id="30193096"/>
<feature type="compositionally biased region" description="Low complexity" evidence="4">
    <location>
        <begin position="448"/>
        <end position="460"/>
    </location>
</feature>
<feature type="active site" evidence="2">
    <location>
        <position position="324"/>
    </location>
</feature>
<dbReference type="PRINTS" id="PR00792">
    <property type="entry name" value="PEPSIN"/>
</dbReference>
<dbReference type="OrthoDB" id="771136at2759"/>
<evidence type="ECO:0000256" key="2">
    <source>
        <dbReference type="PIRSR" id="PIRSR601461-1"/>
    </source>
</evidence>
<feature type="signal peptide" evidence="5">
    <location>
        <begin position="1"/>
        <end position="17"/>
    </location>
</feature>
<dbReference type="PROSITE" id="PS51767">
    <property type="entry name" value="PEPTIDASE_A1"/>
    <property type="match status" value="1"/>
</dbReference>
<evidence type="ECO:0000256" key="4">
    <source>
        <dbReference type="SAM" id="MobiDB-lite"/>
    </source>
</evidence>
<name>A0A1E3J8X2_9TREE</name>
<proteinExistence type="inferred from homology"/>
<keyword evidence="3" id="KW-1015">Disulfide bond</keyword>
<gene>
    <name evidence="7" type="ORF">L198_03883</name>
</gene>
<dbReference type="Gene3D" id="2.40.70.10">
    <property type="entry name" value="Acid Proteases"/>
    <property type="match status" value="2"/>
</dbReference>
<evidence type="ECO:0000256" key="3">
    <source>
        <dbReference type="PIRSR" id="PIRSR601461-2"/>
    </source>
</evidence>
<evidence type="ECO:0000256" key="5">
    <source>
        <dbReference type="SAM" id="SignalP"/>
    </source>
</evidence>